<name>A0AC61S4R1_9BACT</name>
<evidence type="ECO:0000313" key="2">
    <source>
        <dbReference type="Proteomes" id="UP000305401"/>
    </source>
</evidence>
<organism evidence="1 2">
    <name type="scientific">Muribaculum caecicola</name>
    <dbReference type="NCBI Taxonomy" id="3038144"/>
    <lineage>
        <taxon>Bacteria</taxon>
        <taxon>Pseudomonadati</taxon>
        <taxon>Bacteroidota</taxon>
        <taxon>Bacteroidia</taxon>
        <taxon>Bacteroidales</taxon>
        <taxon>Muribaculaceae</taxon>
        <taxon>Muribaculum</taxon>
    </lineage>
</organism>
<comment type="caution">
    <text evidence="1">The sequence shown here is derived from an EMBL/GenBank/DDBJ whole genome shotgun (WGS) entry which is preliminary data.</text>
</comment>
<evidence type="ECO:0000313" key="1">
    <source>
        <dbReference type="EMBL" id="THG48222.1"/>
    </source>
</evidence>
<accession>A0AC61S4R1</accession>
<reference evidence="1" key="1">
    <citation type="submission" date="2019-04" db="EMBL/GenBank/DDBJ databases">
        <title>Microbes associate with the intestines of laboratory mice.</title>
        <authorList>
            <person name="Navarre W."/>
            <person name="Wong E."/>
            <person name="Huang K.C."/>
            <person name="Tropini C."/>
            <person name="Ng K."/>
            <person name="Yu B."/>
        </authorList>
    </citation>
    <scope>NUCLEOTIDE SEQUENCE</scope>
    <source>
        <strain evidence="1">NM86_A22</strain>
    </source>
</reference>
<sequence length="470" mass="52571">MTPIELARAAWLGGDALRRRRLRFKRYTFGDQWGDMVLTNTDETMSELELLRRTGHHPTTCNMILPAVTAIVGHYRQKVLEKTNNASETAPAAMSGLETDCSTLQEFLISGCAIQRLSVENRDGTVRTWADMVSPARFFIDQAATVLPSHMRLVGRLHDMPLMHVLLKFAHGNRRKASRLRDIFDKEAPFPVMPDGVSHGIGQSFNDTIEFDKPSLPGTMRVVELWTLECGESTRCLDPDTGVVQEFPHDDDSLIRRNNRRRRKGQTPLQRRWSLLPKWRCRYITASGTVIDEFYADSHPFVFAFYPAIDGEIHPMVEDLIDRQRHINRLLTLNDRIVASSAKGVLLFPENQTSASMPMSDVADNWAAPDGVVLYRALPGLPGPQQMVGSPSNFGLHAMVQTELSLISEVSGVSRALRGQDMSSSAGAELYRHKQEGATTALSHVLGAFEAFIERRDAKADVLGRNCCDT</sequence>
<proteinExistence type="predicted"/>
<protein>
    <submittedName>
        <fullName evidence="1">Uncharacterized protein</fullName>
    </submittedName>
</protein>
<dbReference type="EMBL" id="SSTG01000090">
    <property type="protein sequence ID" value="THG48222.1"/>
    <property type="molecule type" value="Genomic_DNA"/>
</dbReference>
<keyword evidence="2" id="KW-1185">Reference proteome</keyword>
<dbReference type="Proteomes" id="UP000305401">
    <property type="component" value="Unassembled WGS sequence"/>
</dbReference>
<gene>
    <name evidence="1" type="ORF">E5990_07465</name>
</gene>